<evidence type="ECO:0000313" key="1">
    <source>
        <dbReference type="EMBL" id="KAJ8008649.1"/>
    </source>
</evidence>
<accession>A0ACC2GY75</accession>
<keyword evidence="2" id="KW-1185">Reference proteome</keyword>
<gene>
    <name evidence="1" type="ORF">DPEC_G00107060</name>
</gene>
<sequence length="961" mass="106015">MAAVSCPLHRTLSRLSWAQGRNTPVVCREPLWVLAVQRYGRDPGFSMYFPQAITTDPSLYDATLTDGDCRVRVTLDPSLNGLVERNVFHCGAQLRNVSFLPWLAAREEEAQGGVEEEVWSRTYKVVSLTVSEEGRGERGSEDLVAVVQVNRLMCALPLRAKRSCYQPLWNNQDHYGEAWKVTSDSIQTGSDSEDPAQETADVRPTVTLQKLREDFLSHGEGVRKWRGVAKGMLVVRVLNKSSVRYYGKSDSNCTFPYKALLEVCDTSGCVCVCVLWNSVCVCWYMRIQPGQLLRLKGYRVKERYDSRTTDQQDIEISLNSRNPSAEISILPESSLSVDVPLSRPSFSFCSGKELFCFPPGYICDIIGLVVFSGRPERIRSQISQGAEQLEYRWLRLEDGTSDQEIMIKLFSTSQPEIHNKIYPLSVVVVTRLLLVRTPSGCYLTNTVFTQVYCTGSGHHSTMPYRKLPQVRHFIQWLQSLDERQVLSRAVVGGYFIYPPPAISLETFMKNLIGEAGLLTGSELMIEVKKLLYRERRRFSIQATINMITHCRKGEEDHCLVWTDKQDASFSPHRSVAKHSSSLSPRPSSSSSFHPSSSSSFHPSSSSSFHPSSSSSFHPSSSSSFHPSSSSSFHPSSSSSFHPSSGSSFHPSSGSSFHPSSGSSFHPSSGSSFHPSSGSSFHPFSGSSFHPSSSSSPRPSVAAVFTRLSPSSSGSLIKSSPRLLMLRTGLGLCNAKSPKRRLFSSPGPIRKRLILPIPTRSEEDSDSSLWEASMEFLDGDDDVDEEEGEDGPALFTTPPCPLSKGCRLGLAHIAMETLPLMYCPATREEQAIAVGMQTEEIQNLPESFRNLEKYKPTDNYTQTGHYTLTLGALSDGVIVDAVFLPSTSTTCRTSGSTSLCDQWFSILTHGGFPPNTPPPAPADLIATASQLANQRLVCVLEACLLGGDRVELVLSRAFLLKN</sequence>
<organism evidence="1 2">
    <name type="scientific">Dallia pectoralis</name>
    <name type="common">Alaska blackfish</name>
    <dbReference type="NCBI Taxonomy" id="75939"/>
    <lineage>
        <taxon>Eukaryota</taxon>
        <taxon>Metazoa</taxon>
        <taxon>Chordata</taxon>
        <taxon>Craniata</taxon>
        <taxon>Vertebrata</taxon>
        <taxon>Euteleostomi</taxon>
        <taxon>Actinopterygii</taxon>
        <taxon>Neopterygii</taxon>
        <taxon>Teleostei</taxon>
        <taxon>Protacanthopterygii</taxon>
        <taxon>Esociformes</taxon>
        <taxon>Umbridae</taxon>
        <taxon>Dallia</taxon>
    </lineage>
</organism>
<evidence type="ECO:0000313" key="2">
    <source>
        <dbReference type="Proteomes" id="UP001157502"/>
    </source>
</evidence>
<comment type="caution">
    <text evidence="1">The sequence shown here is derived from an EMBL/GenBank/DDBJ whole genome shotgun (WGS) entry which is preliminary data.</text>
</comment>
<proteinExistence type="predicted"/>
<dbReference type="EMBL" id="CM055735">
    <property type="protein sequence ID" value="KAJ8008649.1"/>
    <property type="molecule type" value="Genomic_DNA"/>
</dbReference>
<dbReference type="Proteomes" id="UP001157502">
    <property type="component" value="Chromosome 8"/>
</dbReference>
<protein>
    <submittedName>
        <fullName evidence="1">Uncharacterized protein</fullName>
    </submittedName>
</protein>
<reference evidence="1" key="1">
    <citation type="submission" date="2021-05" db="EMBL/GenBank/DDBJ databases">
        <authorList>
            <person name="Pan Q."/>
            <person name="Jouanno E."/>
            <person name="Zahm M."/>
            <person name="Klopp C."/>
            <person name="Cabau C."/>
            <person name="Louis A."/>
            <person name="Berthelot C."/>
            <person name="Parey E."/>
            <person name="Roest Crollius H."/>
            <person name="Montfort J."/>
            <person name="Robinson-Rechavi M."/>
            <person name="Bouchez O."/>
            <person name="Lampietro C."/>
            <person name="Lopez Roques C."/>
            <person name="Donnadieu C."/>
            <person name="Postlethwait J."/>
            <person name="Bobe J."/>
            <person name="Dillon D."/>
            <person name="Chandos A."/>
            <person name="von Hippel F."/>
            <person name="Guiguen Y."/>
        </authorList>
    </citation>
    <scope>NUCLEOTIDE SEQUENCE</scope>
    <source>
        <strain evidence="1">YG-Jan2019</strain>
    </source>
</reference>
<name>A0ACC2GY75_DALPE</name>